<protein>
    <submittedName>
        <fullName evidence="1">Uncharacterized protein</fullName>
    </submittedName>
</protein>
<reference evidence="1 2" key="1">
    <citation type="submission" date="2016-10" db="EMBL/GenBank/DDBJ databases">
        <authorList>
            <person name="de Groot N.N."/>
        </authorList>
    </citation>
    <scope>NUCLEOTIDE SEQUENCE [LARGE SCALE GENOMIC DNA]</scope>
    <source>
        <strain evidence="1 2">DSM 23399</strain>
    </source>
</reference>
<keyword evidence="2" id="KW-1185">Reference proteome</keyword>
<evidence type="ECO:0000313" key="2">
    <source>
        <dbReference type="Proteomes" id="UP000198790"/>
    </source>
</evidence>
<organism evidence="1 2">
    <name type="scientific">Algoriphagus aquimarinus</name>
    <dbReference type="NCBI Taxonomy" id="237018"/>
    <lineage>
        <taxon>Bacteria</taxon>
        <taxon>Pseudomonadati</taxon>
        <taxon>Bacteroidota</taxon>
        <taxon>Cytophagia</taxon>
        <taxon>Cytophagales</taxon>
        <taxon>Cyclobacteriaceae</taxon>
        <taxon>Algoriphagus</taxon>
    </lineage>
</organism>
<sequence>MQVFFIHIFDNLSTLRNIDILTIIKSDNYMLFSKGNFVDKEG</sequence>
<accession>A0A1I0VVX1</accession>
<dbReference type="EMBL" id="FOKK01000001">
    <property type="protein sequence ID" value="SFA80308.1"/>
    <property type="molecule type" value="Genomic_DNA"/>
</dbReference>
<dbReference type="Proteomes" id="UP000198790">
    <property type="component" value="Unassembled WGS sequence"/>
</dbReference>
<dbReference type="STRING" id="237018.SAMN04489723_101399"/>
<name>A0A1I0VVX1_9BACT</name>
<gene>
    <name evidence="1" type="ORF">SAMN04489723_101399</name>
</gene>
<proteinExistence type="predicted"/>
<dbReference type="AlphaFoldDB" id="A0A1I0VVX1"/>
<evidence type="ECO:0000313" key="1">
    <source>
        <dbReference type="EMBL" id="SFA80308.1"/>
    </source>
</evidence>